<dbReference type="OrthoDB" id="3234570at2"/>
<dbReference type="Proteomes" id="UP000306409">
    <property type="component" value="Chromosome"/>
</dbReference>
<accession>A0A4U7JGZ0</accession>
<gene>
    <name evidence="1" type="ORF">EHE19_002155</name>
</gene>
<sequence>MELILTARSKSQETTDYLSLDKQGLKASIKIAEGNGSPEKPFEAQIKISNSNISKWCGVIHIELSFNKINPRFFLPAFMYGRNRGEAPQNVPREFPRLRDGNPSRPSSPWWMMRSDRLSHPVALVYDSGKVFGLSASPYFTCKDGIKRQWVPENEETFYQYGGYSCSLAKGTVGYTLGYENAPLMFVTSSNVKEREPLLDNCFELEPGETVEFSMDLYQYNAKSELDINAAIEHVYYKYHQKPRKVSDSKTAVADLAKAVYEDAWLPEELSYVGQVFEDNCCEGYRHNKIISLSWTNGMSVATPMLMSALRLEDESMRQQALSCITNIIENSLNPASGLPYDACEDGKWSINGWWFDMVTTSGHSSYICGQALFYILKAYEYEKKIKNCIHDDWILYVNKVLEKLEASINPDGEYPYILSAKNGIGIEYDSFSGAWCMAALAYYSWLTKDRTHLDSLKKSEKHYYEEYICHMECYGAPLDTNKAVDSEGILAYIKAVRFIHALTGDKIYLEHMRDAICYEFTFKFCYNSPIKVPPLSKLNWSSSGGSVTSVCNPHIHPMSSNIIDELLYYVQNSDDAYVKDRLEDTVDWSCQTYNTFDREYDYGKKGWMSERFCYSEGLLTEKYRDGSLSSTWFCLMPWAIGSILDGLAGDYWEIKE</sequence>
<evidence type="ECO:0000313" key="2">
    <source>
        <dbReference type="Proteomes" id="UP000306409"/>
    </source>
</evidence>
<reference evidence="1 2" key="1">
    <citation type="submission" date="2020-09" db="EMBL/GenBank/DDBJ databases">
        <title>Characterization and genome sequencing of Ruminiclostridium sp. nov. MA18.</title>
        <authorList>
            <person name="Rettenmaier R."/>
            <person name="Kowollik M.-L."/>
            <person name="Liebl W."/>
            <person name="Zverlov V."/>
        </authorList>
    </citation>
    <scope>NUCLEOTIDE SEQUENCE [LARGE SCALE GENOMIC DNA]</scope>
    <source>
        <strain evidence="1 2">MA18</strain>
    </source>
</reference>
<evidence type="ECO:0000313" key="1">
    <source>
        <dbReference type="EMBL" id="QNU67366.1"/>
    </source>
</evidence>
<proteinExistence type="predicted"/>
<dbReference type="KEGG" id="rher:EHE19_002155"/>
<dbReference type="RefSeq" id="WP_137697711.1">
    <property type="nucleotide sequence ID" value="NZ_CP061336.1"/>
</dbReference>
<keyword evidence="2" id="KW-1185">Reference proteome</keyword>
<name>A0A4U7JGZ0_9FIRM</name>
<dbReference type="AlphaFoldDB" id="A0A4U7JGZ0"/>
<organism evidence="1 2">
    <name type="scientific">Ruminiclostridium herbifermentans</name>
    <dbReference type="NCBI Taxonomy" id="2488810"/>
    <lineage>
        <taxon>Bacteria</taxon>
        <taxon>Bacillati</taxon>
        <taxon>Bacillota</taxon>
        <taxon>Clostridia</taxon>
        <taxon>Eubacteriales</taxon>
        <taxon>Oscillospiraceae</taxon>
        <taxon>Ruminiclostridium</taxon>
    </lineage>
</organism>
<dbReference type="GO" id="GO:0005975">
    <property type="term" value="P:carbohydrate metabolic process"/>
    <property type="evidence" value="ECO:0007669"/>
    <property type="project" value="InterPro"/>
</dbReference>
<dbReference type="InterPro" id="IPR008928">
    <property type="entry name" value="6-hairpin_glycosidase_sf"/>
</dbReference>
<dbReference type="SUPFAM" id="SSF48208">
    <property type="entry name" value="Six-hairpin glycosidases"/>
    <property type="match status" value="1"/>
</dbReference>
<dbReference type="EMBL" id="CP061336">
    <property type="protein sequence ID" value="QNU67366.1"/>
    <property type="molecule type" value="Genomic_DNA"/>
</dbReference>
<protein>
    <submittedName>
        <fullName evidence="1">Uncharacterized protein</fullName>
    </submittedName>
</protein>